<gene>
    <name evidence="1" type="ORF">BSI_42170</name>
</gene>
<organism evidence="1 2">
    <name type="scientific">Bacillus inaquosorum KCTC 13429</name>
    <dbReference type="NCBI Taxonomy" id="1236548"/>
    <lineage>
        <taxon>Bacteria</taxon>
        <taxon>Bacillati</taxon>
        <taxon>Bacillota</taxon>
        <taxon>Bacilli</taxon>
        <taxon>Bacillales</taxon>
        <taxon>Bacillaceae</taxon>
        <taxon>Bacillus</taxon>
    </lineage>
</organism>
<evidence type="ECO:0000313" key="2">
    <source>
        <dbReference type="Proteomes" id="UP000011182"/>
    </source>
</evidence>
<evidence type="ECO:0000313" key="1">
    <source>
        <dbReference type="EMBL" id="ELS59224.1"/>
    </source>
</evidence>
<keyword evidence="2" id="KW-1185">Reference proteome</keyword>
<reference evidence="1 2" key="1">
    <citation type="journal article" date="2014" name="Syst. Appl. Microbiol.">
        <title>Genomic insights into the taxonomic status of the three subspecies of Bacillus subtilis.</title>
        <authorList>
            <person name="Yi H."/>
            <person name="Chun J."/>
            <person name="Cha C.J."/>
        </authorList>
    </citation>
    <scope>NUCLEOTIDE SEQUENCE [LARGE SCALE GENOMIC DNA]</scope>
    <source>
        <strain evidence="1 2">KCTC 13429</strain>
    </source>
</reference>
<proteinExistence type="predicted"/>
<dbReference type="Proteomes" id="UP000011182">
    <property type="component" value="Unassembled WGS sequence"/>
</dbReference>
<comment type="caution">
    <text evidence="1">The sequence shown here is derived from an EMBL/GenBank/DDBJ whole genome shotgun (WGS) entry which is preliminary data.</text>
</comment>
<name>A0A9W5PB31_9BACI</name>
<dbReference type="EMBL" id="AMXN01000011">
    <property type="protein sequence ID" value="ELS59224.1"/>
    <property type="molecule type" value="Genomic_DNA"/>
</dbReference>
<accession>A0A9W5PB31</accession>
<dbReference type="AlphaFoldDB" id="A0A9W5PB31"/>
<sequence>MFFRLDRAESLDEHWQDRIHLAVVIGIVDHHQCTNSRRRNAYITFS</sequence>
<protein>
    <submittedName>
        <fullName evidence="1">Uncharacterized protein</fullName>
    </submittedName>
</protein>